<dbReference type="NCBIfam" id="TIGR01557">
    <property type="entry name" value="myb_SHAQKYF"/>
    <property type="match status" value="1"/>
</dbReference>
<dbReference type="InterPro" id="IPR001005">
    <property type="entry name" value="SANT/Myb"/>
</dbReference>
<dbReference type="EMBL" id="CATOUU010001129">
    <property type="protein sequence ID" value="CAI9973977.1"/>
    <property type="molecule type" value="Genomic_DNA"/>
</dbReference>
<accession>A0AA86NH83</accession>
<dbReference type="PROSITE" id="PS51294">
    <property type="entry name" value="HTH_MYB"/>
    <property type="match status" value="1"/>
</dbReference>
<evidence type="ECO:0000313" key="11">
    <source>
        <dbReference type="EMBL" id="CAL6074458.1"/>
    </source>
</evidence>
<dbReference type="Proteomes" id="UP001642409">
    <property type="component" value="Unassembled WGS sequence"/>
</dbReference>
<dbReference type="CDD" id="cd00167">
    <property type="entry name" value="SANT"/>
    <property type="match status" value="1"/>
</dbReference>
<feature type="domain" description="HTH myb-type" evidence="5">
    <location>
        <begin position="71"/>
        <end position="127"/>
    </location>
</feature>
<evidence type="ECO:0000313" key="6">
    <source>
        <dbReference type="EMBL" id="CAI9913500.1"/>
    </source>
</evidence>
<proteinExistence type="predicted"/>
<dbReference type="GO" id="GO:0003677">
    <property type="term" value="F:DNA binding"/>
    <property type="evidence" value="ECO:0007669"/>
    <property type="project" value="UniProtKB-KW"/>
</dbReference>
<name>A0AA86NH83_9EUKA</name>
<dbReference type="PROSITE" id="PS50090">
    <property type="entry name" value="MYB_LIKE"/>
    <property type="match status" value="1"/>
</dbReference>
<keyword evidence="1" id="KW-0805">Transcription regulation</keyword>
<keyword evidence="2" id="KW-0804">Transcription</keyword>
<dbReference type="SMART" id="SM00717">
    <property type="entry name" value="SANT"/>
    <property type="match status" value="1"/>
</dbReference>
<dbReference type="Pfam" id="PF00249">
    <property type="entry name" value="Myb_DNA-binding"/>
    <property type="match status" value="1"/>
</dbReference>
<keyword evidence="12" id="KW-1185">Reference proteome</keyword>
<evidence type="ECO:0000313" key="9">
    <source>
        <dbReference type="EMBL" id="CAL5977324.1"/>
    </source>
</evidence>
<dbReference type="EMBL" id="CAXDID020000308">
    <property type="protein sequence ID" value="CAL6074458.1"/>
    <property type="molecule type" value="Genomic_DNA"/>
</dbReference>
<dbReference type="InterPro" id="IPR009057">
    <property type="entry name" value="Homeodomain-like_sf"/>
</dbReference>
<reference evidence="7" key="1">
    <citation type="submission" date="2023-06" db="EMBL/GenBank/DDBJ databases">
        <authorList>
            <person name="Kurt Z."/>
        </authorList>
    </citation>
    <scope>NUCLEOTIDE SEQUENCE</scope>
</reference>
<evidence type="ECO:0000256" key="1">
    <source>
        <dbReference type="ARBA" id="ARBA00023015"/>
    </source>
</evidence>
<organism evidence="7">
    <name type="scientific">Hexamita inflata</name>
    <dbReference type="NCBI Taxonomy" id="28002"/>
    <lineage>
        <taxon>Eukaryota</taxon>
        <taxon>Metamonada</taxon>
        <taxon>Diplomonadida</taxon>
        <taxon>Hexamitidae</taxon>
        <taxon>Hexamitinae</taxon>
        <taxon>Hexamita</taxon>
    </lineage>
</organism>
<dbReference type="PANTHER" id="PTHR44042">
    <property type="entry name" value="DUPLICATED HOMEODOMAIN-LIKE SUPERFAMILY PROTEIN-RELATED"/>
    <property type="match status" value="1"/>
</dbReference>
<keyword evidence="7" id="KW-0238">DNA-binding</keyword>
<dbReference type="EMBL" id="CAXDID020000289">
    <property type="protein sequence ID" value="CAL6071105.1"/>
    <property type="molecule type" value="Genomic_DNA"/>
</dbReference>
<dbReference type="Gene3D" id="1.10.10.60">
    <property type="entry name" value="Homeodomain-like"/>
    <property type="match status" value="1"/>
</dbReference>
<reference evidence="9 12" key="2">
    <citation type="submission" date="2024-07" db="EMBL/GenBank/DDBJ databases">
        <authorList>
            <person name="Akdeniz Z."/>
        </authorList>
    </citation>
    <scope>NUCLEOTIDE SEQUENCE [LARGE SCALE GENOMIC DNA]</scope>
</reference>
<dbReference type="InterPro" id="IPR006447">
    <property type="entry name" value="Myb_dom_plants"/>
</dbReference>
<dbReference type="SUPFAM" id="SSF46689">
    <property type="entry name" value="Homeodomain-like"/>
    <property type="match status" value="1"/>
</dbReference>
<evidence type="ECO:0000313" key="10">
    <source>
        <dbReference type="EMBL" id="CAL6071105.1"/>
    </source>
</evidence>
<evidence type="ECO:0000259" key="5">
    <source>
        <dbReference type="PROSITE" id="PS51294"/>
    </source>
</evidence>
<evidence type="ECO:0000256" key="2">
    <source>
        <dbReference type="ARBA" id="ARBA00023163"/>
    </source>
</evidence>
<sequence length="370" mass="42694">MDDEYDLSKVPFFTDYQQPDYTAFENLNDDPTNIKTSDVDPLDVFKLKQNLRQIAKTMTRIEQLLTDQLQGARQKRTFWTQEEHFQFLKYVQKYGRSNIKEVSKCMTGVRSVQQVRTHAQKYFEKLDKYNLEAHNTINSFVKQIQQEITNRCLQFERILSQSINNLSREQLVLNLLTNHLQVIDPIISAQISPTAVPLPLICLSNAQKVLRQIYTDIPYGSYYVTSSQELQALVLLAVSGQFQAHLQQSTGFVQLVYVDSNELLIEATTPQAKFNLSSIDFDVDQIEFAQLNINPFLKYCAGFVTANLNNRQFLFDFLFVVQLCLKQIQAVSDPFDFVVQRVAEQIAKTADDVCCYVFCYCALQAFKGIR</sequence>
<evidence type="ECO:0000313" key="12">
    <source>
        <dbReference type="Proteomes" id="UP001642409"/>
    </source>
</evidence>
<feature type="domain" description="Myb-like" evidence="4">
    <location>
        <begin position="71"/>
        <end position="123"/>
    </location>
</feature>
<dbReference type="EMBL" id="CATOUU010000171">
    <property type="protein sequence ID" value="CAI9919034.1"/>
    <property type="molecule type" value="Genomic_DNA"/>
</dbReference>
<evidence type="ECO:0000259" key="4">
    <source>
        <dbReference type="PROSITE" id="PS50090"/>
    </source>
</evidence>
<evidence type="ECO:0000313" key="7">
    <source>
        <dbReference type="EMBL" id="CAI9919034.1"/>
    </source>
</evidence>
<dbReference type="AlphaFoldDB" id="A0AA86NH83"/>
<evidence type="ECO:0000256" key="3">
    <source>
        <dbReference type="ARBA" id="ARBA00023242"/>
    </source>
</evidence>
<dbReference type="EMBL" id="CAXDID020000008">
    <property type="protein sequence ID" value="CAL5977324.1"/>
    <property type="molecule type" value="Genomic_DNA"/>
</dbReference>
<evidence type="ECO:0000313" key="8">
    <source>
        <dbReference type="EMBL" id="CAI9973977.1"/>
    </source>
</evidence>
<dbReference type="InterPro" id="IPR017930">
    <property type="entry name" value="Myb_dom"/>
</dbReference>
<dbReference type="PANTHER" id="PTHR44042:SF67">
    <property type="entry name" value="MYB-LIKE PROTEIN I"/>
    <property type="match status" value="1"/>
</dbReference>
<comment type="caution">
    <text evidence="7">The sequence shown here is derived from an EMBL/GenBank/DDBJ whole genome shotgun (WGS) entry which is preliminary data.</text>
</comment>
<gene>
    <name evidence="6" type="ORF">HINF_LOCUS1145</name>
    <name evidence="9" type="ORF">HINF_LOCUS4242</name>
    <name evidence="10" type="ORF">HINF_LOCUS54984</name>
    <name evidence="11" type="ORF">HINF_LOCUS56733</name>
    <name evidence="8" type="ORF">HINF_LOCUS61622</name>
    <name evidence="7" type="ORF">HINF_LOCUS6679</name>
</gene>
<dbReference type="EMBL" id="CATOUU010000026">
    <property type="protein sequence ID" value="CAI9913500.1"/>
    <property type="molecule type" value="Genomic_DNA"/>
</dbReference>
<keyword evidence="3" id="KW-0539">Nucleus</keyword>
<protein>
    <submittedName>
        <fullName evidence="7">Myb-like DNA-binding domain-containing protein</fullName>
    </submittedName>
    <submittedName>
        <fullName evidence="9">Myb-like_DNA-binding domain-containing protein</fullName>
    </submittedName>
</protein>